<dbReference type="EMBL" id="MU863705">
    <property type="protein sequence ID" value="KAK4096609.1"/>
    <property type="molecule type" value="Genomic_DNA"/>
</dbReference>
<feature type="transmembrane region" description="Helical" evidence="2">
    <location>
        <begin position="12"/>
        <end position="31"/>
    </location>
</feature>
<comment type="caution">
    <text evidence="3">The sequence shown here is derived from an EMBL/GenBank/DDBJ whole genome shotgun (WGS) entry which is preliminary data.</text>
</comment>
<dbReference type="Proteomes" id="UP001305647">
    <property type="component" value="Unassembled WGS sequence"/>
</dbReference>
<reference evidence="3" key="2">
    <citation type="submission" date="2023-05" db="EMBL/GenBank/DDBJ databases">
        <authorList>
            <consortium name="Lawrence Berkeley National Laboratory"/>
            <person name="Steindorff A."/>
            <person name="Hensen N."/>
            <person name="Bonometti L."/>
            <person name="Westerberg I."/>
            <person name="Brannstrom I.O."/>
            <person name="Guillou S."/>
            <person name="Cros-Aarteil S."/>
            <person name="Calhoun S."/>
            <person name="Haridas S."/>
            <person name="Kuo A."/>
            <person name="Mondo S."/>
            <person name="Pangilinan J."/>
            <person name="Riley R."/>
            <person name="Labutti K."/>
            <person name="Andreopoulos B."/>
            <person name="Lipzen A."/>
            <person name="Chen C."/>
            <person name="Yanf M."/>
            <person name="Daum C."/>
            <person name="Ng V."/>
            <person name="Clum A."/>
            <person name="Ohm R."/>
            <person name="Martin F."/>
            <person name="Silar P."/>
            <person name="Natvig D."/>
            <person name="Lalanne C."/>
            <person name="Gautier V."/>
            <person name="Ament-Velasquez S.L."/>
            <person name="Kruys A."/>
            <person name="Hutchinson M.I."/>
            <person name="Powell A.J."/>
            <person name="Barry K."/>
            <person name="Miller A.N."/>
            <person name="Grigoriev I.V."/>
            <person name="Debuchy R."/>
            <person name="Gladieux P."/>
            <person name="Thoren M.H."/>
            <person name="Johannesson H."/>
        </authorList>
    </citation>
    <scope>NUCLEOTIDE SEQUENCE</scope>
    <source>
        <strain evidence="3">CBS 757.83</strain>
    </source>
</reference>
<keyword evidence="2" id="KW-0812">Transmembrane</keyword>
<dbReference type="AlphaFoldDB" id="A0AAN6PRH5"/>
<reference evidence="3" key="1">
    <citation type="journal article" date="2023" name="Mol. Phylogenet. Evol.">
        <title>Genome-scale phylogeny and comparative genomics of the fungal order Sordariales.</title>
        <authorList>
            <person name="Hensen N."/>
            <person name="Bonometti L."/>
            <person name="Westerberg I."/>
            <person name="Brannstrom I.O."/>
            <person name="Guillou S."/>
            <person name="Cros-Aarteil S."/>
            <person name="Calhoun S."/>
            <person name="Haridas S."/>
            <person name="Kuo A."/>
            <person name="Mondo S."/>
            <person name="Pangilinan J."/>
            <person name="Riley R."/>
            <person name="LaButti K."/>
            <person name="Andreopoulos B."/>
            <person name="Lipzen A."/>
            <person name="Chen C."/>
            <person name="Yan M."/>
            <person name="Daum C."/>
            <person name="Ng V."/>
            <person name="Clum A."/>
            <person name="Steindorff A."/>
            <person name="Ohm R.A."/>
            <person name="Martin F."/>
            <person name="Silar P."/>
            <person name="Natvig D.O."/>
            <person name="Lalanne C."/>
            <person name="Gautier V."/>
            <person name="Ament-Velasquez S.L."/>
            <person name="Kruys A."/>
            <person name="Hutchinson M.I."/>
            <person name="Powell A.J."/>
            <person name="Barry K."/>
            <person name="Miller A.N."/>
            <person name="Grigoriev I.V."/>
            <person name="Debuchy R."/>
            <person name="Gladieux P."/>
            <person name="Hiltunen Thoren M."/>
            <person name="Johannesson H."/>
        </authorList>
    </citation>
    <scope>NUCLEOTIDE SEQUENCE</scope>
    <source>
        <strain evidence="3">CBS 757.83</strain>
    </source>
</reference>
<feature type="transmembrane region" description="Helical" evidence="2">
    <location>
        <begin position="37"/>
        <end position="58"/>
    </location>
</feature>
<keyword evidence="4" id="KW-1185">Reference proteome</keyword>
<evidence type="ECO:0000313" key="4">
    <source>
        <dbReference type="Proteomes" id="UP001305647"/>
    </source>
</evidence>
<evidence type="ECO:0000313" key="3">
    <source>
        <dbReference type="EMBL" id="KAK4096609.1"/>
    </source>
</evidence>
<protein>
    <submittedName>
        <fullName evidence="3">Uncharacterized protein</fullName>
    </submittedName>
</protein>
<organism evidence="3 4">
    <name type="scientific">Parathielavia hyrcaniae</name>
    <dbReference type="NCBI Taxonomy" id="113614"/>
    <lineage>
        <taxon>Eukaryota</taxon>
        <taxon>Fungi</taxon>
        <taxon>Dikarya</taxon>
        <taxon>Ascomycota</taxon>
        <taxon>Pezizomycotina</taxon>
        <taxon>Sordariomycetes</taxon>
        <taxon>Sordariomycetidae</taxon>
        <taxon>Sordariales</taxon>
        <taxon>Chaetomiaceae</taxon>
        <taxon>Parathielavia</taxon>
    </lineage>
</organism>
<gene>
    <name evidence="3" type="ORF">N658DRAFT_489832</name>
</gene>
<keyword evidence="2" id="KW-1133">Transmembrane helix</keyword>
<sequence length="170" mass="19760">MHAVSRILQVILRVWQFICSIIVLGILAQFLHVLSQAAWPADFALFVMWLVFFCLLITRTGVNTCFAHWLGNYWEYHWGRWWRGPFGDVGYTGCSYWRTGLAFSFLAMFAFLITTILIRPPPHPYGVPLYLTHTFYQGAYVVSKWWTKRRSNRRNGTGGQHDLAPPDVTN</sequence>
<accession>A0AAN6PRH5</accession>
<proteinExistence type="predicted"/>
<keyword evidence="2" id="KW-0472">Membrane</keyword>
<evidence type="ECO:0000256" key="2">
    <source>
        <dbReference type="SAM" id="Phobius"/>
    </source>
</evidence>
<name>A0AAN6PRH5_9PEZI</name>
<feature type="transmembrane region" description="Helical" evidence="2">
    <location>
        <begin position="100"/>
        <end position="118"/>
    </location>
</feature>
<feature type="transmembrane region" description="Helical" evidence="2">
    <location>
        <begin position="130"/>
        <end position="147"/>
    </location>
</feature>
<feature type="region of interest" description="Disordered" evidence="1">
    <location>
        <begin position="151"/>
        <end position="170"/>
    </location>
</feature>
<evidence type="ECO:0000256" key="1">
    <source>
        <dbReference type="SAM" id="MobiDB-lite"/>
    </source>
</evidence>